<feature type="compositionally biased region" description="Basic residues" evidence="1">
    <location>
        <begin position="51"/>
        <end position="63"/>
    </location>
</feature>
<gene>
    <name evidence="3" type="ORF">L484_002279</name>
</gene>
<feature type="compositionally biased region" description="Basic and acidic residues" evidence="1">
    <location>
        <begin position="362"/>
        <end position="372"/>
    </location>
</feature>
<evidence type="ECO:0000256" key="1">
    <source>
        <dbReference type="SAM" id="MobiDB-lite"/>
    </source>
</evidence>
<evidence type="ECO:0000313" key="3">
    <source>
        <dbReference type="EMBL" id="EXB95449.1"/>
    </source>
</evidence>
<protein>
    <recommendedName>
        <fullName evidence="2">Transposase (putative) gypsy type domain-containing protein</fullName>
    </recommendedName>
</protein>
<feature type="compositionally biased region" description="Polar residues" evidence="1">
    <location>
        <begin position="140"/>
        <end position="151"/>
    </location>
</feature>
<feature type="region of interest" description="Disordered" evidence="1">
    <location>
        <begin position="134"/>
        <end position="227"/>
    </location>
</feature>
<organism evidence="3 4">
    <name type="scientific">Morus notabilis</name>
    <dbReference type="NCBI Taxonomy" id="981085"/>
    <lineage>
        <taxon>Eukaryota</taxon>
        <taxon>Viridiplantae</taxon>
        <taxon>Streptophyta</taxon>
        <taxon>Embryophyta</taxon>
        <taxon>Tracheophyta</taxon>
        <taxon>Spermatophyta</taxon>
        <taxon>Magnoliopsida</taxon>
        <taxon>eudicotyledons</taxon>
        <taxon>Gunneridae</taxon>
        <taxon>Pentapetalae</taxon>
        <taxon>rosids</taxon>
        <taxon>fabids</taxon>
        <taxon>Rosales</taxon>
        <taxon>Moraceae</taxon>
        <taxon>Moreae</taxon>
        <taxon>Morus</taxon>
    </lineage>
</organism>
<proteinExistence type="predicted"/>
<dbReference type="Pfam" id="PF04195">
    <property type="entry name" value="Transposase_28"/>
    <property type="match status" value="1"/>
</dbReference>
<dbReference type="InterPro" id="IPR007321">
    <property type="entry name" value="Transposase_28"/>
</dbReference>
<feature type="region of interest" description="Disordered" evidence="1">
    <location>
        <begin position="334"/>
        <end position="372"/>
    </location>
</feature>
<dbReference type="AlphaFoldDB" id="W9RWA7"/>
<dbReference type="EMBL" id="KE345203">
    <property type="protein sequence ID" value="EXB95449.1"/>
    <property type="molecule type" value="Genomic_DNA"/>
</dbReference>
<reference evidence="4" key="1">
    <citation type="submission" date="2013-01" db="EMBL/GenBank/DDBJ databases">
        <title>Draft Genome Sequence of a Mulberry Tree, Morus notabilis C.K. Schneid.</title>
        <authorList>
            <person name="He N."/>
            <person name="Zhao S."/>
        </authorList>
    </citation>
    <scope>NUCLEOTIDE SEQUENCE</scope>
</reference>
<feature type="domain" description="Transposase (putative) gypsy type" evidence="2">
    <location>
        <begin position="274"/>
        <end position="319"/>
    </location>
</feature>
<dbReference type="Proteomes" id="UP000030645">
    <property type="component" value="Unassembled WGS sequence"/>
</dbReference>
<evidence type="ECO:0000259" key="2">
    <source>
        <dbReference type="Pfam" id="PF04195"/>
    </source>
</evidence>
<feature type="compositionally biased region" description="Low complexity" evidence="1">
    <location>
        <begin position="70"/>
        <end position="83"/>
    </location>
</feature>
<sequence length="384" mass="42765">MNSGDLTKICLRYSPFLNERIFLAEIILGSPASASLNRDDAKDVPVNMKQPQRRTKLRANRVRHTPDGENSSNSSYSTDSSYNPDRANCDLVINENLRKTERPFRKGNEKRLPHVREKSLEKENTIIRFKLSNVSSSSSEPTPSINIQPKSSLKKRNKAVSNDNPADVKPKQKSSSSENKGKRYNNRGSLSQELRAPPERTLGSSPERTLGSIPKLPVGMDSNSDSDLNPLQSRLTQSDLEKIRTTCHIPSNVELRVPSSNDSPYVAPPNGVAVFTEFFHCGPRLPIHPFIHDLLESYNLSLGQLCPNAIWHAATCFVLWQKLGLAITDDASSLEKTSSNSGKVTPQEVKEDKVKPSLSKEAQNRIDTATKADPAVRTRKHMLF</sequence>
<feature type="compositionally biased region" description="Polar residues" evidence="1">
    <location>
        <begin position="334"/>
        <end position="344"/>
    </location>
</feature>
<accession>W9RWA7</accession>
<evidence type="ECO:0000313" key="4">
    <source>
        <dbReference type="Proteomes" id="UP000030645"/>
    </source>
</evidence>
<feature type="region of interest" description="Disordered" evidence="1">
    <location>
        <begin position="35"/>
        <end position="88"/>
    </location>
</feature>
<name>W9RWA7_9ROSA</name>
<keyword evidence="4" id="KW-1185">Reference proteome</keyword>